<accession>A0A443YY38</accession>
<comment type="caution">
    <text evidence="3">The sequence shown here is derived from an EMBL/GenBank/DDBJ whole genome shotgun (WGS) entry which is preliminary data.</text>
</comment>
<name>A0A443YY38_9GAMM</name>
<dbReference type="RefSeq" id="WP_128352972.1">
    <property type="nucleotide sequence ID" value="NZ_CAXBCQ010000009.1"/>
</dbReference>
<sequence>MNNTLRITMTALAISFALVGCSKEPAPVEPANTEVAETTLVAGAESRLGIYYPVDLKADLSHLSDRQRHVVELLIEASEIMDNLFWHQAYGASKDSLLSRINDEQVRRFADINYGPWDRLDNNKPFLTGFGDKPAGANFYPADMTKAEFEQAQFPGKIDLYTLVRRNDQGELYAIPYNEAYRSELERAAALLREAAEFAEDEGFKNYLTMRADAFLSNNYQPSDFAWMDMTENAIDVVIGPIESYEDQLYGYRAGFESYVLIKDLAWSEKLAVYAQYLPELQRNLPVPAEYKAEVPGSGAQLNAYDVVYYAGHSNAGSKTIAINLPNDEQVQLQKGTRRLQLKNAMQAKFDAILVPIANELIVPDQRQHITFDAFFANTMFHEVAHGLGIKNLIGQEGTVREALKEHASALEEGKADILGLYMVTQLLEAGVIEEGTLEDYYTTFLAGIFRSVRFGASSAHGKANMIRFNYFEQAGAFSRNEQGQYSVNMDAMREAMNSLSEKILTLQGDGDYAGVGELFDTMGNIGPQLQADLDRLSAADIPVDITFRQGKDVLGL</sequence>
<evidence type="ECO:0000256" key="1">
    <source>
        <dbReference type="ARBA" id="ARBA00022723"/>
    </source>
</evidence>
<dbReference type="GO" id="GO:0005737">
    <property type="term" value="C:cytoplasm"/>
    <property type="evidence" value="ECO:0007669"/>
    <property type="project" value="TreeGrafter"/>
</dbReference>
<protein>
    <submittedName>
        <fullName evidence="3">Zn-dependent hydrolase</fullName>
    </submittedName>
</protein>
<dbReference type="PANTHER" id="PTHR23422">
    <property type="entry name" value="DIPEPTIDYL PEPTIDASE III-RELATED"/>
    <property type="match status" value="1"/>
</dbReference>
<dbReference type="Gene3D" id="3.30.540.30">
    <property type="match status" value="1"/>
</dbReference>
<evidence type="ECO:0000256" key="2">
    <source>
        <dbReference type="ARBA" id="ARBA00022801"/>
    </source>
</evidence>
<keyword evidence="2 3" id="KW-0378">Hydrolase</keyword>
<dbReference type="GO" id="GO:0008239">
    <property type="term" value="F:dipeptidyl-peptidase activity"/>
    <property type="evidence" value="ECO:0007669"/>
    <property type="project" value="TreeGrafter"/>
</dbReference>
<organism evidence="3 4">
    <name type="scientific">Pseudidiomarina gelatinasegens</name>
    <dbReference type="NCBI Taxonomy" id="2487740"/>
    <lineage>
        <taxon>Bacteria</taxon>
        <taxon>Pseudomonadati</taxon>
        <taxon>Pseudomonadota</taxon>
        <taxon>Gammaproteobacteria</taxon>
        <taxon>Alteromonadales</taxon>
        <taxon>Idiomarinaceae</taxon>
        <taxon>Pseudidiomarina</taxon>
    </lineage>
</organism>
<evidence type="ECO:0000313" key="3">
    <source>
        <dbReference type="EMBL" id="RWU08935.1"/>
    </source>
</evidence>
<gene>
    <name evidence="3" type="ORF">EGC76_10560</name>
</gene>
<dbReference type="OrthoDB" id="9812747at2"/>
<dbReference type="PANTHER" id="PTHR23422:SF9">
    <property type="entry name" value="ZN-DEPENDENT HYDROLASE"/>
    <property type="match status" value="1"/>
</dbReference>
<evidence type="ECO:0000313" key="4">
    <source>
        <dbReference type="Proteomes" id="UP000288789"/>
    </source>
</evidence>
<proteinExistence type="predicted"/>
<dbReference type="Proteomes" id="UP000288789">
    <property type="component" value="Unassembled WGS sequence"/>
</dbReference>
<dbReference type="PROSITE" id="PS51257">
    <property type="entry name" value="PROKAR_LIPOPROTEIN"/>
    <property type="match status" value="1"/>
</dbReference>
<dbReference type="AlphaFoldDB" id="A0A443YY38"/>
<reference evidence="3 4" key="1">
    <citation type="submission" date="2018-12" db="EMBL/GenBank/DDBJ databases">
        <authorList>
            <person name="Li A."/>
            <person name="Zhang M."/>
            <person name="Zhu H."/>
        </authorList>
    </citation>
    <scope>NUCLEOTIDE SEQUENCE [LARGE SCALE GENOMIC DNA]</scope>
    <source>
        <strain evidence="3 4">R04H25</strain>
    </source>
</reference>
<dbReference type="GO" id="GO:0046872">
    <property type="term" value="F:metal ion binding"/>
    <property type="evidence" value="ECO:0007669"/>
    <property type="project" value="UniProtKB-KW"/>
</dbReference>
<dbReference type="InterPro" id="IPR039461">
    <property type="entry name" value="Peptidase_M49"/>
</dbReference>
<dbReference type="Pfam" id="PF03571">
    <property type="entry name" value="Peptidase_M49"/>
    <property type="match status" value="1"/>
</dbReference>
<keyword evidence="4" id="KW-1185">Reference proteome</keyword>
<keyword evidence="1" id="KW-0479">Metal-binding</keyword>
<dbReference type="EMBL" id="RSFE01000009">
    <property type="protein sequence ID" value="RWU08935.1"/>
    <property type="molecule type" value="Genomic_DNA"/>
</dbReference>